<keyword evidence="2" id="KW-1185">Reference proteome</keyword>
<evidence type="ECO:0000313" key="2">
    <source>
        <dbReference type="Proteomes" id="UP000250140"/>
    </source>
</evidence>
<accession>A0A8E2EUS1</accession>
<proteinExistence type="predicted"/>
<gene>
    <name evidence="1" type="ORF">AOQ84DRAFT_414630</name>
</gene>
<dbReference type="AlphaFoldDB" id="A0A8E2EUS1"/>
<dbReference type="EMBL" id="KV750391">
    <property type="protein sequence ID" value="OCL05010.1"/>
    <property type="molecule type" value="Genomic_DNA"/>
</dbReference>
<sequence length="342" mass="39685">MPLPSLHPQTSFLASVDFDFIAGTPFATNKLRIFRMAEHDKTRLGFALVPERDAYRAMLVEQDTSKGTSNEAPKPWPELPPRPTKHQIIISDLRNFLEFLLLKDCVSTSSTRIEPAAMDCFTRKDFIFFNFQLTTVRRFNYPWNHSLFKFYNRTRKIVKGEGSAELAKKIYLDLNITIPALFRHGNRAIYHEIYYSAQAVKNHWFSNLDCSENITIADMRRRYLSHFEALTTACRLNYQRLQRRGAVVWPSSTDSTRVGMLLWVERKVKRYHKKQAKKMLKKMRANNRLWASETLVHPDLGVAMSEDDWAQKLRAKGRLDTEDSAKDMALRGCGLSFAVEPL</sequence>
<reference evidence="1 2" key="1">
    <citation type="journal article" date="2016" name="Nat. Commun.">
        <title>Ectomycorrhizal ecology is imprinted in the genome of the dominant symbiotic fungus Cenococcum geophilum.</title>
        <authorList>
            <consortium name="DOE Joint Genome Institute"/>
            <person name="Peter M."/>
            <person name="Kohler A."/>
            <person name="Ohm R.A."/>
            <person name="Kuo A."/>
            <person name="Krutzmann J."/>
            <person name="Morin E."/>
            <person name="Arend M."/>
            <person name="Barry K.W."/>
            <person name="Binder M."/>
            <person name="Choi C."/>
            <person name="Clum A."/>
            <person name="Copeland A."/>
            <person name="Grisel N."/>
            <person name="Haridas S."/>
            <person name="Kipfer T."/>
            <person name="LaButti K."/>
            <person name="Lindquist E."/>
            <person name="Lipzen A."/>
            <person name="Maire R."/>
            <person name="Meier B."/>
            <person name="Mihaltcheva S."/>
            <person name="Molinier V."/>
            <person name="Murat C."/>
            <person name="Poggeler S."/>
            <person name="Quandt C.A."/>
            <person name="Sperisen C."/>
            <person name="Tritt A."/>
            <person name="Tisserant E."/>
            <person name="Crous P.W."/>
            <person name="Henrissat B."/>
            <person name="Nehls U."/>
            <person name="Egli S."/>
            <person name="Spatafora J.W."/>
            <person name="Grigoriev I.V."/>
            <person name="Martin F.M."/>
        </authorList>
    </citation>
    <scope>NUCLEOTIDE SEQUENCE [LARGE SCALE GENOMIC DNA]</scope>
    <source>
        <strain evidence="1 2">CBS 207.34</strain>
    </source>
</reference>
<dbReference type="OrthoDB" id="10555270at2759"/>
<dbReference type="Proteomes" id="UP000250140">
    <property type="component" value="Unassembled WGS sequence"/>
</dbReference>
<evidence type="ECO:0000313" key="1">
    <source>
        <dbReference type="EMBL" id="OCL05010.1"/>
    </source>
</evidence>
<protein>
    <submittedName>
        <fullName evidence="1">Uncharacterized protein</fullName>
    </submittedName>
</protein>
<organism evidence="1 2">
    <name type="scientific">Glonium stellatum</name>
    <dbReference type="NCBI Taxonomy" id="574774"/>
    <lineage>
        <taxon>Eukaryota</taxon>
        <taxon>Fungi</taxon>
        <taxon>Dikarya</taxon>
        <taxon>Ascomycota</taxon>
        <taxon>Pezizomycotina</taxon>
        <taxon>Dothideomycetes</taxon>
        <taxon>Pleosporomycetidae</taxon>
        <taxon>Gloniales</taxon>
        <taxon>Gloniaceae</taxon>
        <taxon>Glonium</taxon>
    </lineage>
</organism>
<name>A0A8E2EUS1_9PEZI</name>